<dbReference type="HAMAP" id="MF_01855">
    <property type="entry name" value="FBPase_class1"/>
    <property type="match status" value="1"/>
</dbReference>
<comment type="caution">
    <text evidence="15">The sequence shown here is derived from an EMBL/GenBank/DDBJ whole genome shotgun (WGS) entry which is preliminary data.</text>
</comment>
<accession>A0AAW2YQD7</accession>
<dbReference type="Proteomes" id="UP001431209">
    <property type="component" value="Unassembled WGS sequence"/>
</dbReference>
<dbReference type="InterPro" id="IPR028343">
    <property type="entry name" value="FBPtase"/>
</dbReference>
<dbReference type="CDD" id="cd00354">
    <property type="entry name" value="FBPase"/>
    <property type="match status" value="1"/>
</dbReference>
<name>A0AAW2YQD7_9EUKA</name>
<evidence type="ECO:0000256" key="3">
    <source>
        <dbReference type="ARBA" id="ARBA00010941"/>
    </source>
</evidence>
<dbReference type="InterPro" id="IPR033391">
    <property type="entry name" value="FBPase_N"/>
</dbReference>
<dbReference type="PRINTS" id="PR00115">
    <property type="entry name" value="F16BPHPHTASE"/>
</dbReference>
<dbReference type="SUPFAM" id="SSF56655">
    <property type="entry name" value="Carbohydrate phosphatase"/>
    <property type="match status" value="1"/>
</dbReference>
<dbReference type="PANTHER" id="PTHR11556">
    <property type="entry name" value="FRUCTOSE-1,6-BISPHOSPHATASE-RELATED"/>
    <property type="match status" value="1"/>
</dbReference>
<dbReference type="GO" id="GO:0005986">
    <property type="term" value="P:sucrose biosynthetic process"/>
    <property type="evidence" value="ECO:0007669"/>
    <property type="project" value="TreeGrafter"/>
</dbReference>
<evidence type="ECO:0000256" key="2">
    <source>
        <dbReference type="ARBA" id="ARBA00001946"/>
    </source>
</evidence>
<dbReference type="PIRSF" id="PIRSF000904">
    <property type="entry name" value="FBPtase_SBPase"/>
    <property type="match status" value="1"/>
</dbReference>
<dbReference type="Gene3D" id="3.30.540.10">
    <property type="entry name" value="Fructose-1,6-Bisphosphatase, subunit A, domain 1"/>
    <property type="match status" value="1"/>
</dbReference>
<keyword evidence="9 12" id="KW-0119">Carbohydrate metabolism</keyword>
<evidence type="ECO:0000259" key="14">
    <source>
        <dbReference type="Pfam" id="PF18913"/>
    </source>
</evidence>
<evidence type="ECO:0000256" key="7">
    <source>
        <dbReference type="ARBA" id="ARBA00022801"/>
    </source>
</evidence>
<dbReference type="NCBIfam" id="NF006778">
    <property type="entry name" value="PRK09293.1-1"/>
    <property type="match status" value="1"/>
</dbReference>
<evidence type="ECO:0000256" key="12">
    <source>
        <dbReference type="RuleBase" id="RU000508"/>
    </source>
</evidence>
<sequence>MSQNVPITLTVQLLREFHGNTQEQNDITILYTAIQQACKTVASAIRTAPLRQLTGLAGSTNTMGEEVKKLDLLANDNFVDALSNCEKVCVMVSEENGEIIPVNEENINGPYVVAFDPLDGSSNIDVAVPVGSIWSIYKRKSDPSTGKQGSIEDALQSGDSIVAAGYAMYGSCTQIINATPKGVNGYTLDPVSGEFTLTHPSMKVPKRGSIYSVNEGNASSWNSYTSDYVQTRKTSSKPYSLRYVGSMVADVHRTLLIGGIFMYPADKKNKNGKLRLLYEVNPMSYIMERAGGKSVIGLDKRALEHVPTQIHERVPIYCGSEEDVDEVLSFMKQ</sequence>
<dbReference type="PANTHER" id="PTHR11556:SF1">
    <property type="entry name" value="FRUCTOSE-BISPHOSPHATASE"/>
    <property type="match status" value="1"/>
</dbReference>
<proteinExistence type="inferred from homology"/>
<evidence type="ECO:0000313" key="15">
    <source>
        <dbReference type="EMBL" id="KAL0479143.1"/>
    </source>
</evidence>
<dbReference type="InterPro" id="IPR044015">
    <property type="entry name" value="FBPase_C_dom"/>
</dbReference>
<evidence type="ECO:0000256" key="4">
    <source>
        <dbReference type="ARBA" id="ARBA00011881"/>
    </source>
</evidence>
<dbReference type="EC" id="3.1.3.11" evidence="5"/>
<evidence type="ECO:0000259" key="13">
    <source>
        <dbReference type="Pfam" id="PF00316"/>
    </source>
</evidence>
<dbReference type="GO" id="GO:0006000">
    <property type="term" value="P:fructose metabolic process"/>
    <property type="evidence" value="ECO:0007669"/>
    <property type="project" value="TreeGrafter"/>
</dbReference>
<keyword evidence="6" id="KW-0479">Metal-binding</keyword>
<gene>
    <name evidence="15" type="ORF">AKO1_007999</name>
</gene>
<feature type="domain" description="Fructose-1-6-bisphosphatase class I N-terminal" evidence="13">
    <location>
        <begin position="8"/>
        <end position="200"/>
    </location>
</feature>
<dbReference type="FunFam" id="3.30.540.10:FF:000002">
    <property type="entry name" value="Fructose-1,6-bisphosphatase class 1"/>
    <property type="match status" value="1"/>
</dbReference>
<dbReference type="GO" id="GO:0006002">
    <property type="term" value="P:fructose 6-phosphate metabolic process"/>
    <property type="evidence" value="ECO:0007669"/>
    <property type="project" value="TreeGrafter"/>
</dbReference>
<dbReference type="GO" id="GO:0030388">
    <property type="term" value="P:fructose 1,6-bisphosphate metabolic process"/>
    <property type="evidence" value="ECO:0007669"/>
    <property type="project" value="TreeGrafter"/>
</dbReference>
<evidence type="ECO:0000256" key="10">
    <source>
        <dbReference type="ARBA" id="ARBA00024331"/>
    </source>
</evidence>
<evidence type="ECO:0000256" key="11">
    <source>
        <dbReference type="ARBA" id="ARBA00032973"/>
    </source>
</evidence>
<comment type="pathway">
    <text evidence="10">Carbohydrate biosynthesis.</text>
</comment>
<dbReference type="GO" id="GO:0046872">
    <property type="term" value="F:metal ion binding"/>
    <property type="evidence" value="ECO:0007669"/>
    <property type="project" value="UniProtKB-KW"/>
</dbReference>
<dbReference type="AlphaFoldDB" id="A0AAW2YQD7"/>
<comment type="similarity">
    <text evidence="3 12">Belongs to the FBPase class 1 family.</text>
</comment>
<evidence type="ECO:0000256" key="1">
    <source>
        <dbReference type="ARBA" id="ARBA00001273"/>
    </source>
</evidence>
<dbReference type="GO" id="GO:0042132">
    <property type="term" value="F:fructose 1,6-bisphosphate 1-phosphatase activity"/>
    <property type="evidence" value="ECO:0007669"/>
    <property type="project" value="UniProtKB-EC"/>
</dbReference>
<dbReference type="InterPro" id="IPR000146">
    <property type="entry name" value="FBPase_class-1"/>
</dbReference>
<dbReference type="FunFam" id="3.40.190.80:FF:000001">
    <property type="entry name" value="Fructose-1,6-bisphosphatase class 1"/>
    <property type="match status" value="1"/>
</dbReference>
<dbReference type="Pfam" id="PF00316">
    <property type="entry name" value="FBPase"/>
    <property type="match status" value="1"/>
</dbReference>
<dbReference type="EMBL" id="JAOPGA020000506">
    <property type="protein sequence ID" value="KAL0479143.1"/>
    <property type="molecule type" value="Genomic_DNA"/>
</dbReference>
<organism evidence="15 16">
    <name type="scientific">Acrasis kona</name>
    <dbReference type="NCBI Taxonomy" id="1008807"/>
    <lineage>
        <taxon>Eukaryota</taxon>
        <taxon>Discoba</taxon>
        <taxon>Heterolobosea</taxon>
        <taxon>Tetramitia</taxon>
        <taxon>Eutetramitia</taxon>
        <taxon>Acrasidae</taxon>
        <taxon>Acrasis</taxon>
    </lineage>
</organism>
<comment type="catalytic activity">
    <reaction evidence="1">
        <text>beta-D-fructose 1,6-bisphosphate + H2O = beta-D-fructose 6-phosphate + phosphate</text>
        <dbReference type="Rhea" id="RHEA:11064"/>
        <dbReference type="ChEBI" id="CHEBI:15377"/>
        <dbReference type="ChEBI" id="CHEBI:32966"/>
        <dbReference type="ChEBI" id="CHEBI:43474"/>
        <dbReference type="ChEBI" id="CHEBI:57634"/>
        <dbReference type="EC" id="3.1.3.11"/>
    </reaction>
</comment>
<comment type="cofactor">
    <cofactor evidence="2">
        <name>Mg(2+)</name>
        <dbReference type="ChEBI" id="CHEBI:18420"/>
    </cofactor>
</comment>
<dbReference type="Gene3D" id="3.40.190.80">
    <property type="match status" value="1"/>
</dbReference>
<keyword evidence="7 12" id="KW-0378">Hydrolase</keyword>
<dbReference type="PROSITE" id="PS00124">
    <property type="entry name" value="FBPASE"/>
    <property type="match status" value="1"/>
</dbReference>
<dbReference type="GO" id="GO:0005829">
    <property type="term" value="C:cytosol"/>
    <property type="evidence" value="ECO:0007669"/>
    <property type="project" value="TreeGrafter"/>
</dbReference>
<dbReference type="PIRSF" id="PIRSF500210">
    <property type="entry name" value="FBPtase"/>
    <property type="match status" value="1"/>
</dbReference>
<dbReference type="InterPro" id="IPR020548">
    <property type="entry name" value="Fructose_bisphosphatase_AS"/>
</dbReference>
<dbReference type="Pfam" id="PF18913">
    <property type="entry name" value="FBPase_C"/>
    <property type="match status" value="1"/>
</dbReference>
<evidence type="ECO:0000256" key="8">
    <source>
        <dbReference type="ARBA" id="ARBA00022842"/>
    </source>
</evidence>
<evidence type="ECO:0000313" key="16">
    <source>
        <dbReference type="Proteomes" id="UP001431209"/>
    </source>
</evidence>
<feature type="domain" description="Fructose-1-6-bisphosphatase class 1 C-terminal" evidence="14">
    <location>
        <begin position="204"/>
        <end position="331"/>
    </location>
</feature>
<keyword evidence="8" id="KW-0460">Magnesium</keyword>
<reference evidence="15 16" key="1">
    <citation type="submission" date="2024-03" db="EMBL/GenBank/DDBJ databases">
        <title>The Acrasis kona genome and developmental transcriptomes reveal deep origins of eukaryotic multicellular pathways.</title>
        <authorList>
            <person name="Sheikh S."/>
            <person name="Fu C.-J."/>
            <person name="Brown M.W."/>
            <person name="Baldauf S.L."/>
        </authorList>
    </citation>
    <scope>NUCLEOTIDE SEQUENCE [LARGE SCALE GENOMIC DNA]</scope>
    <source>
        <strain evidence="15 16">ATCC MYA-3509</strain>
    </source>
</reference>
<keyword evidence="16" id="KW-1185">Reference proteome</keyword>
<evidence type="ECO:0000256" key="9">
    <source>
        <dbReference type="ARBA" id="ARBA00023277"/>
    </source>
</evidence>
<evidence type="ECO:0000256" key="5">
    <source>
        <dbReference type="ARBA" id="ARBA00013093"/>
    </source>
</evidence>
<dbReference type="GO" id="GO:0006094">
    <property type="term" value="P:gluconeogenesis"/>
    <property type="evidence" value="ECO:0007669"/>
    <property type="project" value="TreeGrafter"/>
</dbReference>
<protein>
    <recommendedName>
        <fullName evidence="5">fructose-bisphosphatase</fullName>
        <ecNumber evidence="5">3.1.3.11</ecNumber>
    </recommendedName>
    <alternativeName>
        <fullName evidence="11">D-fructose-1,6-bisphosphate 1-phosphohydrolase</fullName>
    </alternativeName>
</protein>
<comment type="subunit">
    <text evidence="4">Homotetramer.</text>
</comment>
<evidence type="ECO:0000256" key="6">
    <source>
        <dbReference type="ARBA" id="ARBA00022723"/>
    </source>
</evidence>